<gene>
    <name evidence="1" type="ORF">SAMN02745219_00208</name>
</gene>
<dbReference type="AlphaFoldDB" id="A0A1M6AMY6"/>
<keyword evidence="2" id="KW-1185">Reference proteome</keyword>
<dbReference type="EMBL" id="FQZM01000003">
    <property type="protein sequence ID" value="SHI37832.1"/>
    <property type="molecule type" value="Genomic_DNA"/>
</dbReference>
<protein>
    <submittedName>
        <fullName evidence="1">Cyclic lactone autoinducer peptide</fullName>
    </submittedName>
</protein>
<organism evidence="1 2">
    <name type="scientific">Desulfofundulus thermosubterraneus DSM 16057</name>
    <dbReference type="NCBI Taxonomy" id="1121432"/>
    <lineage>
        <taxon>Bacteria</taxon>
        <taxon>Bacillati</taxon>
        <taxon>Bacillota</taxon>
        <taxon>Clostridia</taxon>
        <taxon>Eubacteriales</taxon>
        <taxon>Peptococcaceae</taxon>
        <taxon>Desulfofundulus</taxon>
    </lineage>
</organism>
<dbReference type="OrthoDB" id="1809626at2"/>
<sequence length="43" mass="4880">MKRMYFSALTALFTVLLFVATVSIKPACVSLFYQPEIPRGLKK</sequence>
<dbReference type="Proteomes" id="UP000184529">
    <property type="component" value="Unassembled WGS sequence"/>
</dbReference>
<accession>A0A1M6AMY6</accession>
<reference evidence="2" key="1">
    <citation type="submission" date="2016-11" db="EMBL/GenBank/DDBJ databases">
        <authorList>
            <person name="Varghese N."/>
            <person name="Submissions S."/>
        </authorList>
    </citation>
    <scope>NUCLEOTIDE SEQUENCE [LARGE SCALE GENOMIC DNA]</scope>
    <source>
        <strain evidence="2">DSM 16057</strain>
    </source>
</reference>
<name>A0A1M6AMY6_9FIRM</name>
<evidence type="ECO:0000313" key="2">
    <source>
        <dbReference type="Proteomes" id="UP000184529"/>
    </source>
</evidence>
<dbReference type="InterPro" id="IPR009229">
    <property type="entry name" value="AgrD"/>
</dbReference>
<dbReference type="STRING" id="1121432.SAMN02745219_00208"/>
<evidence type="ECO:0000313" key="1">
    <source>
        <dbReference type="EMBL" id="SHI37832.1"/>
    </source>
</evidence>
<proteinExistence type="predicted"/>
<dbReference type="NCBIfam" id="TIGR04223">
    <property type="entry name" value="quorum_AgrD"/>
    <property type="match status" value="1"/>
</dbReference>